<evidence type="ECO:0000313" key="4">
    <source>
        <dbReference type="Proteomes" id="UP000391919"/>
    </source>
</evidence>
<feature type="compositionally biased region" description="Basic and acidic residues" evidence="1">
    <location>
        <begin position="326"/>
        <end position="340"/>
    </location>
</feature>
<feature type="region of interest" description="Disordered" evidence="1">
    <location>
        <begin position="326"/>
        <end position="346"/>
    </location>
</feature>
<keyword evidence="4" id="KW-1185">Reference proteome</keyword>
<evidence type="ECO:0000259" key="2">
    <source>
        <dbReference type="SMART" id="SM00909"/>
    </source>
</evidence>
<reference evidence="3 4" key="1">
    <citation type="submission" date="2019-09" db="EMBL/GenBank/DDBJ databases">
        <title>Draft genome sequence of Bacillus sp. JC-7.</title>
        <authorList>
            <person name="Tanaka N."/>
            <person name="Shiwa Y."/>
            <person name="Fujita N."/>
            <person name="Tanasupawat S."/>
        </authorList>
    </citation>
    <scope>NUCLEOTIDE SEQUENCE [LARGE SCALE GENOMIC DNA]</scope>
    <source>
        <strain evidence="3 4">JC-7</strain>
    </source>
</reference>
<gene>
    <name evidence="3" type="primary">gerM</name>
    <name evidence="3" type="ORF">BpJC7_31640</name>
</gene>
<name>A0A5J4JJA8_9BACI</name>
<proteinExistence type="predicted"/>
<dbReference type="SMART" id="SM00909">
    <property type="entry name" value="Germane"/>
    <property type="match status" value="2"/>
</dbReference>
<feature type="domain" description="GerMN" evidence="2">
    <location>
        <begin position="86"/>
        <end position="175"/>
    </location>
</feature>
<protein>
    <submittedName>
        <fullName evidence="3">Spore germination protein GerM</fullName>
    </submittedName>
</protein>
<evidence type="ECO:0000313" key="3">
    <source>
        <dbReference type="EMBL" id="GER71861.1"/>
    </source>
</evidence>
<dbReference type="Proteomes" id="UP000391919">
    <property type="component" value="Unassembled WGS sequence"/>
</dbReference>
<feature type="domain" description="GerMN" evidence="2">
    <location>
        <begin position="237"/>
        <end position="326"/>
    </location>
</feature>
<dbReference type="InterPro" id="IPR019606">
    <property type="entry name" value="GerMN"/>
</dbReference>
<dbReference type="RefSeq" id="WP_151680337.1">
    <property type="nucleotide sequence ID" value="NZ_BKZP01000063.1"/>
</dbReference>
<organism evidence="3 4">
    <name type="scientific">Weizmannia acidilactici</name>
    <dbReference type="NCBI Taxonomy" id="2607726"/>
    <lineage>
        <taxon>Bacteria</taxon>
        <taxon>Bacillati</taxon>
        <taxon>Bacillota</taxon>
        <taxon>Bacilli</taxon>
        <taxon>Bacillales</taxon>
        <taxon>Bacillaceae</taxon>
        <taxon>Heyndrickxia</taxon>
    </lineage>
</organism>
<dbReference type="AlphaFoldDB" id="A0A5J4JJA8"/>
<accession>A0A5J4JJA8</accession>
<comment type="caution">
    <text evidence="3">The sequence shown here is derived from an EMBL/GenBank/DDBJ whole genome shotgun (WGS) entry which is preliminary data.</text>
</comment>
<dbReference type="EMBL" id="BKZQ01000080">
    <property type="protein sequence ID" value="GER71861.1"/>
    <property type="molecule type" value="Genomic_DNA"/>
</dbReference>
<sequence>MLKRSKAAGTIAAVLAASGIYMSGCSLLPDKQPEKIDPHQSVSLKDGTKTAAKAKKGQVLTELYLIDKYGYVVPQTIALPESKSVAKQALEYLVQDGPVSNLLPNGFRAVLPANTQFTLDVKDKVAAVDFSDDFKGYKAADEKKIMESITWTLTQFDSIQKVNLKMNGKALKAMPVAGTPINEDGLTRAVGINTDIDQVADITNTHSVTVYYLAQTGDKEYYVPVTKRVPDKMSDDVEAAVEELVNGPSPSSRLVSGFMDDVKLLNKPEIQAGKVTLNFNKEILGSLDQKMISNEVLKPLVLTLTEQKGIKSVAVEVDGSKKLVTEDGKPLSEPVTRPEKVNTGSF</sequence>
<evidence type="ECO:0000256" key="1">
    <source>
        <dbReference type="SAM" id="MobiDB-lite"/>
    </source>
</evidence>
<dbReference type="Pfam" id="PF10646">
    <property type="entry name" value="Germane"/>
    <property type="match status" value="2"/>
</dbReference>